<proteinExistence type="predicted"/>
<keyword evidence="1 2" id="KW-0812">Transmembrane</keyword>
<name>A0A6G2DCL8_STREE</name>
<accession>A0A6G2DCL8</accession>
<evidence type="ECO:0000313" key="2">
    <source>
        <dbReference type="EMBL" id="MTV74279.1"/>
    </source>
</evidence>
<dbReference type="Proteomes" id="UP000483094">
    <property type="component" value="Unassembled WGS sequence"/>
</dbReference>
<protein>
    <submittedName>
        <fullName evidence="2">Energy-coupling factor transporter transmembrane protein EcfT</fullName>
    </submittedName>
</protein>
<keyword evidence="1" id="KW-1133">Transmembrane helix</keyword>
<comment type="caution">
    <text evidence="2">The sequence shown here is derived from an EMBL/GenBank/DDBJ whole genome shotgun (WGS) entry which is preliminary data.</text>
</comment>
<dbReference type="AlphaFoldDB" id="A0A6G2DCL8"/>
<evidence type="ECO:0000256" key="1">
    <source>
        <dbReference type="SAM" id="Phobius"/>
    </source>
</evidence>
<feature type="transmembrane region" description="Helical" evidence="1">
    <location>
        <begin position="6"/>
        <end position="25"/>
    </location>
</feature>
<evidence type="ECO:0000313" key="3">
    <source>
        <dbReference type="Proteomes" id="UP000483094"/>
    </source>
</evidence>
<feature type="non-terminal residue" evidence="2">
    <location>
        <position position="1"/>
    </location>
</feature>
<dbReference type="EMBL" id="WNHQ01000980">
    <property type="protein sequence ID" value="MTV74279.1"/>
    <property type="molecule type" value="Genomic_DNA"/>
</dbReference>
<sequence>VKIQLIDFVYVLAVAGLIVGGLIWLK</sequence>
<keyword evidence="1" id="KW-0472">Membrane</keyword>
<organism evidence="2 3">
    <name type="scientific">Streptococcus pneumoniae</name>
    <dbReference type="NCBI Taxonomy" id="1313"/>
    <lineage>
        <taxon>Bacteria</taxon>
        <taxon>Bacillati</taxon>
        <taxon>Bacillota</taxon>
        <taxon>Bacilli</taxon>
        <taxon>Lactobacillales</taxon>
        <taxon>Streptococcaceae</taxon>
        <taxon>Streptococcus</taxon>
    </lineage>
</organism>
<reference evidence="2 3" key="1">
    <citation type="submission" date="2019-11" db="EMBL/GenBank/DDBJ databases">
        <title>Growth characteristics of pneumococcus vary with the chemical composition of the capsule and with environmental conditions.</title>
        <authorList>
            <person name="Tothpal A."/>
            <person name="Desobry K."/>
            <person name="Joshi S."/>
            <person name="Wyllie A.L."/>
            <person name="Weinberger D.M."/>
        </authorList>
    </citation>
    <scope>NUCLEOTIDE SEQUENCE [LARGE SCALE GENOMIC DNA]</scope>
    <source>
        <strain evidence="3">pnumococcus19F</strain>
    </source>
</reference>
<gene>
    <name evidence="2" type="ORF">GM540_09865</name>
</gene>